<feature type="non-terminal residue" evidence="1">
    <location>
        <position position="1"/>
    </location>
</feature>
<proteinExistence type="predicted"/>
<evidence type="ECO:0000313" key="2">
    <source>
        <dbReference type="Proteomes" id="UP000799118"/>
    </source>
</evidence>
<evidence type="ECO:0000313" key="1">
    <source>
        <dbReference type="EMBL" id="KAE9391684.1"/>
    </source>
</evidence>
<dbReference type="AlphaFoldDB" id="A0A6A4H2T8"/>
<dbReference type="OrthoDB" id="3045408at2759"/>
<keyword evidence="2" id="KW-1185">Reference proteome</keyword>
<sequence length="263" mass="29557">AFHLHIRILWGLFSQDQAPPPVSESTTANFQERFQSSDDVCTHIENLVSSAMPNSEAALAAVAAVQKTSFMGRSQIAKDANRIDEGHLLIMFNAIANVGLIRWQPDVLGTVESMYNALHEHLAISTFKTVVTAFGYTFMNADLSFITNYSFLMKLYRSFVFGFMAEQARKEGKAAGGVAMENGRRNVYQRCNHLRKIRVKQLKDDGCSKHVVRLAEENEGHSEDEHDPNHDGEQYLICAKEGRNPVVSSLFHLADSRYQKAFK</sequence>
<name>A0A6A4H2T8_9AGAR</name>
<dbReference type="Proteomes" id="UP000799118">
    <property type="component" value="Unassembled WGS sequence"/>
</dbReference>
<protein>
    <submittedName>
        <fullName evidence="1">Uncharacterized protein</fullName>
    </submittedName>
</protein>
<organism evidence="1 2">
    <name type="scientific">Gymnopus androsaceus JB14</name>
    <dbReference type="NCBI Taxonomy" id="1447944"/>
    <lineage>
        <taxon>Eukaryota</taxon>
        <taxon>Fungi</taxon>
        <taxon>Dikarya</taxon>
        <taxon>Basidiomycota</taxon>
        <taxon>Agaricomycotina</taxon>
        <taxon>Agaricomycetes</taxon>
        <taxon>Agaricomycetidae</taxon>
        <taxon>Agaricales</taxon>
        <taxon>Marasmiineae</taxon>
        <taxon>Omphalotaceae</taxon>
        <taxon>Gymnopus</taxon>
    </lineage>
</organism>
<reference evidence="1" key="1">
    <citation type="journal article" date="2019" name="Environ. Microbiol.">
        <title>Fungal ecological strategies reflected in gene transcription - a case study of two litter decomposers.</title>
        <authorList>
            <person name="Barbi F."/>
            <person name="Kohler A."/>
            <person name="Barry K."/>
            <person name="Baskaran P."/>
            <person name="Daum C."/>
            <person name="Fauchery L."/>
            <person name="Ihrmark K."/>
            <person name="Kuo A."/>
            <person name="LaButti K."/>
            <person name="Lipzen A."/>
            <person name="Morin E."/>
            <person name="Grigoriev I.V."/>
            <person name="Henrissat B."/>
            <person name="Lindahl B."/>
            <person name="Martin F."/>
        </authorList>
    </citation>
    <scope>NUCLEOTIDE SEQUENCE</scope>
    <source>
        <strain evidence="1">JB14</strain>
    </source>
</reference>
<accession>A0A6A4H2T8</accession>
<dbReference type="EMBL" id="ML769616">
    <property type="protein sequence ID" value="KAE9391684.1"/>
    <property type="molecule type" value="Genomic_DNA"/>
</dbReference>
<gene>
    <name evidence="1" type="ORF">BT96DRAFT_831688</name>
</gene>